<dbReference type="GeneID" id="83210914"/>
<dbReference type="PROSITE" id="PS50089">
    <property type="entry name" value="ZF_RING_2"/>
    <property type="match status" value="1"/>
</dbReference>
<dbReference type="AlphaFoldDB" id="A0AAD7VAD6"/>
<sequence>MQQMNSASLLQMSSKQLKNYIRAYNLSAKAAIEKDDLVRIILNTRPISNDSEIYYRNHRHEQLPISPPQGNDTGSNGASSTISQMFNDLFSGGGGGSSSSNSGSNNGQREAERQRRQQEERIRQQQRQRRMEEERIRQQRAHEQHQRRQEEERMRQQQAHEQQRQRRQEEERIRQQQQQQSTRKEDTVSVDEMILSKMDPKTLSVKTLKAILRANFVEQSHALEKSDLVSRVQWLIDERRKELSANDQAPVNDDSLCRICCDAQQNCVFLDCGHMVTCMDCGKQLVSSKNECPICREPILKLVHVFRS</sequence>
<proteinExistence type="predicted"/>
<dbReference type="GO" id="GO:1902042">
    <property type="term" value="P:negative regulation of extrinsic apoptotic signaling pathway via death domain receptors"/>
    <property type="evidence" value="ECO:0007669"/>
    <property type="project" value="TreeGrafter"/>
</dbReference>
<dbReference type="GO" id="GO:0061630">
    <property type="term" value="F:ubiquitin protein ligase activity"/>
    <property type="evidence" value="ECO:0007669"/>
    <property type="project" value="TreeGrafter"/>
</dbReference>
<dbReference type="RefSeq" id="XP_058345770.1">
    <property type="nucleotide sequence ID" value="XM_058483571.1"/>
</dbReference>
<dbReference type="InterPro" id="IPR051728">
    <property type="entry name" value="RING-FYVE_E3_ubiquitin-ligase"/>
</dbReference>
<organism evidence="4 5">
    <name type="scientific">Lichtheimia ornata</name>
    <dbReference type="NCBI Taxonomy" id="688661"/>
    <lineage>
        <taxon>Eukaryota</taxon>
        <taxon>Fungi</taxon>
        <taxon>Fungi incertae sedis</taxon>
        <taxon>Mucoromycota</taxon>
        <taxon>Mucoromycotina</taxon>
        <taxon>Mucoromycetes</taxon>
        <taxon>Mucorales</taxon>
        <taxon>Lichtheimiaceae</taxon>
        <taxon>Lichtheimia</taxon>
    </lineage>
</organism>
<keyword evidence="1" id="KW-0862">Zinc</keyword>
<dbReference type="GO" id="GO:0008270">
    <property type="term" value="F:zinc ion binding"/>
    <property type="evidence" value="ECO:0007669"/>
    <property type="project" value="UniProtKB-KW"/>
</dbReference>
<dbReference type="Pfam" id="PF13920">
    <property type="entry name" value="zf-C3HC4_3"/>
    <property type="match status" value="1"/>
</dbReference>
<dbReference type="SUPFAM" id="SSF57850">
    <property type="entry name" value="RING/U-box"/>
    <property type="match status" value="1"/>
</dbReference>
<dbReference type="Gene3D" id="3.30.40.10">
    <property type="entry name" value="Zinc/RING finger domain, C3HC4 (zinc finger)"/>
    <property type="match status" value="1"/>
</dbReference>
<dbReference type="GO" id="GO:0005886">
    <property type="term" value="C:plasma membrane"/>
    <property type="evidence" value="ECO:0007669"/>
    <property type="project" value="TreeGrafter"/>
</dbReference>
<evidence type="ECO:0000256" key="2">
    <source>
        <dbReference type="SAM" id="MobiDB-lite"/>
    </source>
</evidence>
<dbReference type="GO" id="GO:0005737">
    <property type="term" value="C:cytoplasm"/>
    <property type="evidence" value="ECO:0007669"/>
    <property type="project" value="TreeGrafter"/>
</dbReference>
<keyword evidence="5" id="KW-1185">Reference proteome</keyword>
<evidence type="ECO:0000313" key="5">
    <source>
        <dbReference type="Proteomes" id="UP001234581"/>
    </source>
</evidence>
<comment type="caution">
    <text evidence="4">The sequence shown here is derived from an EMBL/GenBank/DDBJ whole genome shotgun (WGS) entry which is preliminary data.</text>
</comment>
<name>A0AAD7VAD6_9FUNG</name>
<dbReference type="EMBL" id="JARTCD010000011">
    <property type="protein sequence ID" value="KAJ8660857.1"/>
    <property type="molecule type" value="Genomic_DNA"/>
</dbReference>
<dbReference type="CDD" id="cd16500">
    <property type="entry name" value="RING-HC_CARP"/>
    <property type="match status" value="1"/>
</dbReference>
<dbReference type="InterPro" id="IPR013083">
    <property type="entry name" value="Znf_RING/FYVE/PHD"/>
</dbReference>
<dbReference type="SUPFAM" id="SSF68906">
    <property type="entry name" value="SAP domain"/>
    <property type="match status" value="1"/>
</dbReference>
<dbReference type="GO" id="GO:0043161">
    <property type="term" value="P:proteasome-mediated ubiquitin-dependent protein catabolic process"/>
    <property type="evidence" value="ECO:0007669"/>
    <property type="project" value="TreeGrafter"/>
</dbReference>
<feature type="compositionally biased region" description="Basic and acidic residues" evidence="2">
    <location>
        <begin position="161"/>
        <end position="174"/>
    </location>
</feature>
<dbReference type="InterPro" id="IPR036361">
    <property type="entry name" value="SAP_dom_sf"/>
</dbReference>
<feature type="compositionally biased region" description="Basic and acidic residues" evidence="2">
    <location>
        <begin position="109"/>
        <end position="155"/>
    </location>
</feature>
<keyword evidence="1" id="KW-0863">Zinc-finger</keyword>
<dbReference type="InterPro" id="IPR001841">
    <property type="entry name" value="Znf_RING"/>
</dbReference>
<reference evidence="4 5" key="1">
    <citation type="submission" date="2023-03" db="EMBL/GenBank/DDBJ databases">
        <title>Genome sequence of Lichtheimia ornata CBS 291.66.</title>
        <authorList>
            <person name="Mohabir J.T."/>
            <person name="Shea T.P."/>
            <person name="Kurbessoian T."/>
            <person name="Berby B."/>
            <person name="Fontaine J."/>
            <person name="Livny J."/>
            <person name="Gnirke A."/>
            <person name="Stajich J.E."/>
            <person name="Cuomo C.A."/>
        </authorList>
    </citation>
    <scope>NUCLEOTIDE SEQUENCE [LARGE SCALE GENOMIC DNA]</scope>
    <source>
        <strain evidence="4">CBS 291.66</strain>
    </source>
</reference>
<evidence type="ECO:0000313" key="4">
    <source>
        <dbReference type="EMBL" id="KAJ8660857.1"/>
    </source>
</evidence>
<feature type="domain" description="RING-type" evidence="3">
    <location>
        <begin position="257"/>
        <end position="296"/>
    </location>
</feature>
<dbReference type="PANTHER" id="PTHR14879">
    <property type="entry name" value="CASPASE REGULATOR, RING FINGER DOMAIN-CONTAINING"/>
    <property type="match status" value="1"/>
</dbReference>
<evidence type="ECO:0000256" key="1">
    <source>
        <dbReference type="PROSITE-ProRule" id="PRU00175"/>
    </source>
</evidence>
<keyword evidence="1" id="KW-0479">Metal-binding</keyword>
<feature type="compositionally biased region" description="Polar residues" evidence="2">
    <location>
        <begin position="68"/>
        <end position="86"/>
    </location>
</feature>
<dbReference type="GO" id="GO:0070936">
    <property type="term" value="P:protein K48-linked ubiquitination"/>
    <property type="evidence" value="ECO:0007669"/>
    <property type="project" value="TreeGrafter"/>
</dbReference>
<feature type="region of interest" description="Disordered" evidence="2">
    <location>
        <begin position="61"/>
        <end position="188"/>
    </location>
</feature>
<gene>
    <name evidence="4" type="ORF">O0I10_003501</name>
</gene>
<dbReference type="Proteomes" id="UP001234581">
    <property type="component" value="Unassembled WGS sequence"/>
</dbReference>
<protein>
    <recommendedName>
        <fullName evidence="3">RING-type domain-containing protein</fullName>
    </recommendedName>
</protein>
<evidence type="ECO:0000259" key="3">
    <source>
        <dbReference type="PROSITE" id="PS50089"/>
    </source>
</evidence>
<dbReference type="PANTHER" id="PTHR14879:SF15">
    <property type="entry name" value="E3 UBIQUITIN-PROTEIN LIGASE RIFIFYLIN-LIKE PROTEIN"/>
    <property type="match status" value="1"/>
</dbReference>
<accession>A0AAD7VAD6</accession>
<feature type="compositionally biased region" description="Low complexity" evidence="2">
    <location>
        <begin position="98"/>
        <end position="108"/>
    </location>
</feature>